<dbReference type="CDD" id="cd00180">
    <property type="entry name" value="PKc"/>
    <property type="match status" value="1"/>
</dbReference>
<keyword evidence="3 7" id="KW-1133">Transmembrane helix</keyword>
<feature type="region of interest" description="Disordered" evidence="6">
    <location>
        <begin position="1365"/>
        <end position="1504"/>
    </location>
</feature>
<feature type="domain" description="Protein kinase" evidence="9">
    <location>
        <begin position="915"/>
        <end position="1214"/>
    </location>
</feature>
<dbReference type="Proteomes" id="UP000241769">
    <property type="component" value="Unassembled WGS sequence"/>
</dbReference>
<feature type="domain" description="Protein kinase" evidence="9">
    <location>
        <begin position="546"/>
        <end position="793"/>
    </location>
</feature>
<organism evidence="12 13">
    <name type="scientific">Planoprotostelium fungivorum</name>
    <dbReference type="NCBI Taxonomy" id="1890364"/>
    <lineage>
        <taxon>Eukaryota</taxon>
        <taxon>Amoebozoa</taxon>
        <taxon>Evosea</taxon>
        <taxon>Variosea</taxon>
        <taxon>Cavosteliida</taxon>
        <taxon>Cavosteliaceae</taxon>
        <taxon>Planoprotostelium</taxon>
    </lineage>
</organism>
<feature type="chain" id="PRO_5015159252" evidence="8">
    <location>
        <begin position="17"/>
        <end position="1504"/>
    </location>
</feature>
<evidence type="ECO:0000256" key="4">
    <source>
        <dbReference type="ARBA" id="ARBA00023136"/>
    </source>
</evidence>
<dbReference type="GO" id="GO:0016020">
    <property type="term" value="C:membrane"/>
    <property type="evidence" value="ECO:0007669"/>
    <property type="project" value="UniProtKB-SubCell"/>
</dbReference>
<dbReference type="InterPro" id="IPR046338">
    <property type="entry name" value="GAIN_dom_sf"/>
</dbReference>
<evidence type="ECO:0000256" key="3">
    <source>
        <dbReference type="ARBA" id="ARBA00022989"/>
    </source>
</evidence>
<feature type="compositionally biased region" description="Low complexity" evidence="6">
    <location>
        <begin position="812"/>
        <end position="826"/>
    </location>
</feature>
<keyword evidence="2 7" id="KW-0812">Transmembrane</keyword>
<feature type="compositionally biased region" description="Basic and acidic residues" evidence="6">
    <location>
        <begin position="796"/>
        <end position="805"/>
    </location>
</feature>
<proteinExistence type="predicted"/>
<evidence type="ECO:0000259" key="9">
    <source>
        <dbReference type="PROSITE" id="PS50011"/>
    </source>
</evidence>
<feature type="compositionally biased region" description="Basic and acidic residues" evidence="6">
    <location>
        <begin position="1373"/>
        <end position="1411"/>
    </location>
</feature>
<dbReference type="Gene3D" id="3.30.200.20">
    <property type="entry name" value="Phosphorylase Kinase, domain 1"/>
    <property type="match status" value="1"/>
</dbReference>
<feature type="compositionally biased region" description="Basic and acidic residues" evidence="6">
    <location>
        <begin position="1312"/>
        <end position="1333"/>
    </location>
</feature>
<dbReference type="SMART" id="SM00303">
    <property type="entry name" value="GPS"/>
    <property type="match status" value="1"/>
</dbReference>
<feature type="region of interest" description="Disordered" evidence="6">
    <location>
        <begin position="792"/>
        <end position="891"/>
    </location>
</feature>
<dbReference type="InterPro" id="IPR000203">
    <property type="entry name" value="GPS"/>
</dbReference>
<dbReference type="Pfam" id="PF01825">
    <property type="entry name" value="GPS"/>
    <property type="match status" value="1"/>
</dbReference>
<feature type="compositionally biased region" description="Basic and acidic residues" evidence="6">
    <location>
        <begin position="1480"/>
        <end position="1489"/>
    </location>
</feature>
<dbReference type="PROSITE" id="PS50011">
    <property type="entry name" value="PROTEIN_KINASE_DOM"/>
    <property type="match status" value="2"/>
</dbReference>
<reference evidence="12 13" key="1">
    <citation type="journal article" date="2018" name="Genome Biol. Evol.">
        <title>Multiple Roots of Fruiting Body Formation in Amoebozoa.</title>
        <authorList>
            <person name="Hillmann F."/>
            <person name="Forbes G."/>
            <person name="Novohradska S."/>
            <person name="Ferling I."/>
            <person name="Riege K."/>
            <person name="Groth M."/>
            <person name="Westermann M."/>
            <person name="Marz M."/>
            <person name="Spaller T."/>
            <person name="Winckler T."/>
            <person name="Schaap P."/>
            <person name="Glockner G."/>
        </authorList>
    </citation>
    <scope>NUCLEOTIDE SEQUENCE [LARGE SCALE GENOMIC DNA]</scope>
    <source>
        <strain evidence="12 13">Jena</strain>
    </source>
</reference>
<evidence type="ECO:0000256" key="1">
    <source>
        <dbReference type="ARBA" id="ARBA00004370"/>
    </source>
</evidence>
<dbReference type="EMBL" id="MDYQ01000002">
    <property type="protein sequence ID" value="PRP89540.1"/>
    <property type="molecule type" value="Genomic_DNA"/>
</dbReference>
<dbReference type="PROSITE" id="PS50221">
    <property type="entry name" value="GAIN_B"/>
    <property type="match status" value="1"/>
</dbReference>
<feature type="transmembrane region" description="Helical" evidence="7">
    <location>
        <begin position="511"/>
        <end position="533"/>
    </location>
</feature>
<dbReference type="PROSITE" id="PS50927">
    <property type="entry name" value="BULB_LECTIN"/>
    <property type="match status" value="1"/>
</dbReference>
<evidence type="ECO:0000256" key="5">
    <source>
        <dbReference type="ARBA" id="ARBA00023157"/>
    </source>
</evidence>
<dbReference type="InterPro" id="IPR057244">
    <property type="entry name" value="GAIN_B"/>
</dbReference>
<evidence type="ECO:0000313" key="13">
    <source>
        <dbReference type="Proteomes" id="UP000241769"/>
    </source>
</evidence>
<dbReference type="InterPro" id="IPR000719">
    <property type="entry name" value="Prot_kinase_dom"/>
</dbReference>
<feature type="domain" description="Bulb-type lectin" evidence="11">
    <location>
        <begin position="24"/>
        <end position="156"/>
    </location>
</feature>
<gene>
    <name evidence="12" type="ORF">PROFUN_00804</name>
</gene>
<evidence type="ECO:0000256" key="7">
    <source>
        <dbReference type="SAM" id="Phobius"/>
    </source>
</evidence>
<dbReference type="GO" id="GO:0005634">
    <property type="term" value="C:nucleus"/>
    <property type="evidence" value="ECO:0007669"/>
    <property type="project" value="TreeGrafter"/>
</dbReference>
<evidence type="ECO:0000313" key="12">
    <source>
        <dbReference type="EMBL" id="PRP89540.1"/>
    </source>
</evidence>
<feature type="region of interest" description="Disordered" evidence="6">
    <location>
        <begin position="1307"/>
        <end position="1333"/>
    </location>
</feature>
<dbReference type="Gene3D" id="2.90.10.10">
    <property type="entry name" value="Bulb-type lectin domain"/>
    <property type="match status" value="1"/>
</dbReference>
<feature type="domain" description="GAIN-B" evidence="10">
    <location>
        <begin position="351"/>
        <end position="507"/>
    </location>
</feature>
<evidence type="ECO:0000256" key="8">
    <source>
        <dbReference type="SAM" id="SignalP"/>
    </source>
</evidence>
<dbReference type="SUPFAM" id="SSF56112">
    <property type="entry name" value="Protein kinase-like (PK-like)"/>
    <property type="match status" value="2"/>
</dbReference>
<feature type="compositionally biased region" description="Basic and acidic residues" evidence="6">
    <location>
        <begin position="1426"/>
        <end position="1443"/>
    </location>
</feature>
<comment type="subcellular location">
    <subcellularLocation>
        <location evidence="1">Membrane</location>
    </subcellularLocation>
</comment>
<dbReference type="PANTHER" id="PTHR44167:SF25">
    <property type="entry name" value="PROTEIN KINASE DOMAIN CONTAINING PROTEIN"/>
    <property type="match status" value="1"/>
</dbReference>
<accession>A0A2P6P020</accession>
<dbReference type="InterPro" id="IPR011009">
    <property type="entry name" value="Kinase-like_dom_sf"/>
</dbReference>
<keyword evidence="5" id="KW-1015">Disulfide bond</keyword>
<feature type="signal peptide" evidence="8">
    <location>
        <begin position="1"/>
        <end position="16"/>
    </location>
</feature>
<keyword evidence="13" id="KW-1185">Reference proteome</keyword>
<dbReference type="GO" id="GO:0005737">
    <property type="term" value="C:cytoplasm"/>
    <property type="evidence" value="ECO:0007669"/>
    <property type="project" value="TreeGrafter"/>
</dbReference>
<dbReference type="OrthoDB" id="5979581at2759"/>
<feature type="compositionally biased region" description="Basic and acidic residues" evidence="6">
    <location>
        <begin position="834"/>
        <end position="844"/>
    </location>
</feature>
<dbReference type="GO" id="GO:0004674">
    <property type="term" value="F:protein serine/threonine kinase activity"/>
    <property type="evidence" value="ECO:0007669"/>
    <property type="project" value="TreeGrafter"/>
</dbReference>
<evidence type="ECO:0000259" key="11">
    <source>
        <dbReference type="PROSITE" id="PS50927"/>
    </source>
</evidence>
<dbReference type="PANTHER" id="PTHR44167">
    <property type="entry name" value="OVARIAN-SPECIFIC SERINE/THREONINE-PROTEIN KINASE LOK-RELATED"/>
    <property type="match status" value="1"/>
</dbReference>
<evidence type="ECO:0000256" key="6">
    <source>
        <dbReference type="SAM" id="MobiDB-lite"/>
    </source>
</evidence>
<keyword evidence="4 7" id="KW-0472">Membrane</keyword>
<keyword evidence="8" id="KW-0732">Signal</keyword>
<dbReference type="Gene3D" id="1.10.510.10">
    <property type="entry name" value="Transferase(Phosphotransferase) domain 1"/>
    <property type="match status" value="2"/>
</dbReference>
<dbReference type="Pfam" id="PF00069">
    <property type="entry name" value="Pkinase"/>
    <property type="match status" value="2"/>
</dbReference>
<name>A0A2P6P020_9EUKA</name>
<sequence>MRLVLLLLTVISVAHGIQVLFNSQNITNAPDVPEEYHSLTSLNKNWNLLVRLSAYFCHLIRSQITNDSWLQVTKGSSMWYWRVNATDGTVNRTLFVQVDGNVALYGTKNSSVGFWSTNTQEGGYFEKGNQYNLTINNQGQVIHYNMNTSQIKWNSSIIKTTRPLNITSTDGGQLFIGGSFNLQEEIPTASLEDRPIIVTGHHSNQINVTIPPGTGLGLSLKIFIRNTIVQTLFDYPPTLSVSSSLGSITVNATSVKSGSTLRLYGSAFSLQSPEFTSFSSDLTYVFSLPTSTLSGNLTVRLSFNINTLLETTIYYRGYLQSIETLDATNTSLSHLFTTIEEAVRQVLSTSDTFTIYNAGGISVQASNILKNSSVVVGNLNGTQFSIPSTIVESLSDENDTRLSYIFSTLSNDLFPHDKEYNVTGQVVGLSLYGNGTYLSVSDTTSTIDIIIPSIDRTDVVCLFWSQMTSSWKRDGCETILGIGSVTCRCNHLTNFTLGALRREERTSFNKLYLLAIVGIIPVILIVVVLSVLVMKRREDGYHTEDVVVEREIGRGRDTIIYLGTKSGTTRIAVKKSRNDKRGVQLIKEYNLLKDIHHPHILLAFENYVEDKMTCLVVEYMECGTLEQVMKDDVTYDNEQIDSIMGQICSALIYLHDKGIVHGRICTKKIYMSTHVDIKLSVRGTDAWEDVSDDMREYLAPEIPKKRAYTTEGDVYSYGVLFDRLRRTRGEKEEDPAVWNDIVSMCTDESAVKRPNMKAVGKMLRPSVCSSPFIKASKKTVLTCRTSRIFDPSVTRQNRDTSDNMARKKTSRTKGSSASAKKTVSSVQVPSRKAVSLDENQKRATESSTPNLAQEMGPTPEDVLVQTQSEENPHKEGDQLDSEPEESQNTKGDMVKSAVTYLIHWKDNTFLGTRSNKLTDLLEEKPMYRLYRGEEASSANGNSVIIKIYHSAHQATATKEVQLYASLKERPNYNRFHVAFPIHQAACESEKRDRAFDHSCLIYKGSSILSKADLNVDISTMKNISVQLLTSLVLLRQSSIVHGNIRPWTILVQEESTDGIPNVQLMGFESATLLEESQSIVPMDNYTSPEVLLGFNAGIENDVWALGCLLAELKLGHALLPVRNTNELFSRLDSLLGPAPDIYKEGKYYDMYLDESGHPVDQDQTQVMDEGVSHPLPTLLSTPGEAHFGTFMEGVLHYNRNERFSPENALTHPFLFPMTFPGNSSAGTADDAEIVMTINQLKQEVERLTNERAHDAASAEKNREKFQRKLKELEEKKREEVEDAIREHELTTAKRTEDIERQMTRLGQQLASAEERCERIKETEEEEKRRLTEGEEKLREMETVLARKEEEMVSLRKVIEEHQAEIQQLTESTSHTKEELRESKKRVKELEKENKRLRDKRDKDSDKDREGDGMQAINELVAQAKAAAERAEAAAKALQEEKSGKGKKRGGGKEKSPKEVTSSQRGQSSKRDREEDSAEIPAKRPREGLKKTTMHHLRSLRDYFE</sequence>
<dbReference type="InterPro" id="IPR001480">
    <property type="entry name" value="Bulb-type_lectin_dom"/>
</dbReference>
<dbReference type="InParanoid" id="A0A2P6P020"/>
<evidence type="ECO:0000256" key="2">
    <source>
        <dbReference type="ARBA" id="ARBA00022692"/>
    </source>
</evidence>
<dbReference type="GO" id="GO:0044773">
    <property type="term" value="P:mitotic DNA damage checkpoint signaling"/>
    <property type="evidence" value="ECO:0007669"/>
    <property type="project" value="TreeGrafter"/>
</dbReference>
<evidence type="ECO:0000259" key="10">
    <source>
        <dbReference type="PROSITE" id="PS50221"/>
    </source>
</evidence>
<protein>
    <submittedName>
        <fullName evidence="12">Uncharacterized protein</fullName>
    </submittedName>
</protein>
<comment type="caution">
    <text evidence="12">The sequence shown here is derived from an EMBL/GenBank/DDBJ whole genome shotgun (WGS) entry which is preliminary data.</text>
</comment>
<dbReference type="GO" id="GO:0005524">
    <property type="term" value="F:ATP binding"/>
    <property type="evidence" value="ECO:0007669"/>
    <property type="project" value="InterPro"/>
</dbReference>
<dbReference type="Gene3D" id="2.60.220.50">
    <property type="match status" value="1"/>
</dbReference>
<dbReference type="InterPro" id="IPR036426">
    <property type="entry name" value="Bulb-type_lectin_dom_sf"/>
</dbReference>